<sequence length="259" mass="28984">MSRKAMLVAFAYFVATDSQAQNCEVVTATAHPNYPPYQWRQEDKIVGATIDITRELFSQLNVDFQANYTGPWKRALQQVKVGQVDMVIGLKKTTDREQYISFTSSPIATNPFTVFVLQGNQFDIKTWRDLYGKKGGKNAGDRYGNAFDTFADRYLDLEESYAVASNFNKLKAGRIDYFIHSRFAGLAQLSVSADAASFAVLPYNVNEGLLHSGFATNSPCAIYNGAISLGYQKLLDSGEVERLLKLNIAKWQQQTNHSK</sequence>
<accession>A0A8J2U3A3</accession>
<organism evidence="5 6">
    <name type="scientific">Neiella marina</name>
    <dbReference type="NCBI Taxonomy" id="508461"/>
    <lineage>
        <taxon>Bacteria</taxon>
        <taxon>Pseudomonadati</taxon>
        <taxon>Pseudomonadota</taxon>
        <taxon>Gammaproteobacteria</taxon>
        <taxon>Alteromonadales</taxon>
        <taxon>Echinimonadaceae</taxon>
        <taxon>Neiella</taxon>
    </lineage>
</organism>
<reference evidence="6" key="1">
    <citation type="journal article" date="2019" name="Int. J. Syst. Evol. Microbiol.">
        <title>The Global Catalogue of Microorganisms (GCM) 10K type strain sequencing project: providing services to taxonomists for standard genome sequencing and annotation.</title>
        <authorList>
            <consortium name="The Broad Institute Genomics Platform"/>
            <consortium name="The Broad Institute Genome Sequencing Center for Infectious Disease"/>
            <person name="Wu L."/>
            <person name="Ma J."/>
        </authorList>
    </citation>
    <scope>NUCLEOTIDE SEQUENCE [LARGE SCALE GENOMIC DNA]</scope>
    <source>
        <strain evidence="6">CGMCC 1.10130</strain>
    </source>
</reference>
<dbReference type="SUPFAM" id="SSF53850">
    <property type="entry name" value="Periplasmic binding protein-like II"/>
    <property type="match status" value="1"/>
</dbReference>
<dbReference type="SMART" id="SM00062">
    <property type="entry name" value="PBPb"/>
    <property type="match status" value="1"/>
</dbReference>
<dbReference type="EMBL" id="BMDX01000003">
    <property type="protein sequence ID" value="GGA69256.1"/>
    <property type="molecule type" value="Genomic_DNA"/>
</dbReference>
<feature type="signal peptide" evidence="3">
    <location>
        <begin position="1"/>
        <end position="20"/>
    </location>
</feature>
<gene>
    <name evidence="5" type="ORF">GCM10011369_08630</name>
</gene>
<evidence type="ECO:0000256" key="2">
    <source>
        <dbReference type="ARBA" id="ARBA00022729"/>
    </source>
</evidence>
<evidence type="ECO:0000256" key="1">
    <source>
        <dbReference type="ARBA" id="ARBA00010333"/>
    </source>
</evidence>
<dbReference type="OrthoDB" id="370676at2"/>
<evidence type="ECO:0000313" key="5">
    <source>
        <dbReference type="EMBL" id="GGA69256.1"/>
    </source>
</evidence>
<dbReference type="AlphaFoldDB" id="A0A8J2U3A3"/>
<dbReference type="Gene3D" id="3.40.190.10">
    <property type="entry name" value="Periplasmic binding protein-like II"/>
    <property type="match status" value="2"/>
</dbReference>
<dbReference type="InterPro" id="IPR001638">
    <property type="entry name" value="Solute-binding_3/MltF_N"/>
</dbReference>
<keyword evidence="2 3" id="KW-0732">Signal</keyword>
<dbReference type="PANTHER" id="PTHR35936:SF6">
    <property type="entry name" value="AMINO ACID ABC TRANSPORTER SUBSTRATE-BINDING PAAT FAMILY PROTEIN"/>
    <property type="match status" value="1"/>
</dbReference>
<keyword evidence="6" id="KW-1185">Reference proteome</keyword>
<dbReference type="RefSeq" id="WP_158100493.1">
    <property type="nucleotide sequence ID" value="NZ_BMDX01000003.1"/>
</dbReference>
<feature type="domain" description="Solute-binding protein family 3/N-terminal" evidence="4">
    <location>
        <begin position="25"/>
        <end position="250"/>
    </location>
</feature>
<protein>
    <recommendedName>
        <fullName evidence="4">Solute-binding protein family 3/N-terminal domain-containing protein</fullName>
    </recommendedName>
</protein>
<feature type="chain" id="PRO_5035157842" description="Solute-binding protein family 3/N-terminal domain-containing protein" evidence="3">
    <location>
        <begin position="21"/>
        <end position="259"/>
    </location>
</feature>
<evidence type="ECO:0000256" key="3">
    <source>
        <dbReference type="SAM" id="SignalP"/>
    </source>
</evidence>
<name>A0A8J2U3A3_9GAMM</name>
<comment type="caution">
    <text evidence="5">The sequence shown here is derived from an EMBL/GenBank/DDBJ whole genome shotgun (WGS) entry which is preliminary data.</text>
</comment>
<evidence type="ECO:0000313" key="6">
    <source>
        <dbReference type="Proteomes" id="UP000619743"/>
    </source>
</evidence>
<dbReference type="Proteomes" id="UP000619743">
    <property type="component" value="Unassembled WGS sequence"/>
</dbReference>
<evidence type="ECO:0000259" key="4">
    <source>
        <dbReference type="SMART" id="SM00062"/>
    </source>
</evidence>
<dbReference type="Pfam" id="PF00497">
    <property type="entry name" value="SBP_bac_3"/>
    <property type="match status" value="1"/>
</dbReference>
<comment type="similarity">
    <text evidence="1">Belongs to the bacterial solute-binding protein 3 family.</text>
</comment>
<dbReference type="PANTHER" id="PTHR35936">
    <property type="entry name" value="MEMBRANE-BOUND LYTIC MUREIN TRANSGLYCOSYLASE F"/>
    <property type="match status" value="1"/>
</dbReference>
<proteinExistence type="inferred from homology"/>